<evidence type="ECO:0000313" key="4">
    <source>
        <dbReference type="Proteomes" id="UP000306575"/>
    </source>
</evidence>
<organism evidence="3 4">
    <name type="scientific">Shimia litoralis</name>
    <dbReference type="NCBI Taxonomy" id="420403"/>
    <lineage>
        <taxon>Bacteria</taxon>
        <taxon>Pseudomonadati</taxon>
        <taxon>Pseudomonadota</taxon>
        <taxon>Alphaproteobacteria</taxon>
        <taxon>Rhodobacterales</taxon>
        <taxon>Roseobacteraceae</taxon>
    </lineage>
</organism>
<dbReference type="SMART" id="SM00966">
    <property type="entry name" value="SpoVT_AbrB"/>
    <property type="match status" value="1"/>
</dbReference>
<name>A0A4U7MT81_9RHOB</name>
<sequence length="83" mass="8947">MHESTVTVKGQTTLPRDVRAALGLTSGDKVRYLILDGEVRILKARSIKELRGILARSGQKPVSLDEMDEAIAVGATKSADVDQ</sequence>
<evidence type="ECO:0000256" key="1">
    <source>
        <dbReference type="PROSITE-ProRule" id="PRU01076"/>
    </source>
</evidence>
<evidence type="ECO:0000259" key="2">
    <source>
        <dbReference type="PROSITE" id="PS51740"/>
    </source>
</evidence>
<dbReference type="Pfam" id="PF15937">
    <property type="entry name" value="PrlF_antitoxin"/>
    <property type="match status" value="1"/>
</dbReference>
<dbReference type="RefSeq" id="WP_138017355.1">
    <property type="nucleotide sequence ID" value="NZ_SULI01000030.1"/>
</dbReference>
<dbReference type="InterPro" id="IPR031848">
    <property type="entry name" value="PrlF_antitoxin"/>
</dbReference>
<dbReference type="NCBIfam" id="TIGR01439">
    <property type="entry name" value="lp_hng_hel_AbrB"/>
    <property type="match status" value="1"/>
</dbReference>
<keyword evidence="1" id="KW-0238">DNA-binding</keyword>
<gene>
    <name evidence="3" type="ORF">FAP39_15775</name>
</gene>
<dbReference type="Proteomes" id="UP000306575">
    <property type="component" value="Unassembled WGS sequence"/>
</dbReference>
<dbReference type="GO" id="GO:0001558">
    <property type="term" value="P:regulation of cell growth"/>
    <property type="evidence" value="ECO:0007669"/>
    <property type="project" value="InterPro"/>
</dbReference>
<dbReference type="InterPro" id="IPR037914">
    <property type="entry name" value="SpoVT-AbrB_sf"/>
</dbReference>
<dbReference type="InterPro" id="IPR007159">
    <property type="entry name" value="SpoVT-AbrB_dom"/>
</dbReference>
<dbReference type="PROSITE" id="PS51740">
    <property type="entry name" value="SPOVT_ABRB"/>
    <property type="match status" value="1"/>
</dbReference>
<dbReference type="SUPFAM" id="SSF89447">
    <property type="entry name" value="AbrB/MazE/MraZ-like"/>
    <property type="match status" value="1"/>
</dbReference>
<reference evidence="3 4" key="1">
    <citation type="submission" date="2019-04" db="EMBL/GenBank/DDBJ databases">
        <title>Genome sequence of Pelagicola litoralis CL-ES2.</title>
        <authorList>
            <person name="Cao J."/>
        </authorList>
    </citation>
    <scope>NUCLEOTIDE SEQUENCE [LARGE SCALE GENOMIC DNA]</scope>
    <source>
        <strain evidence="3 4">CL-ES2</strain>
    </source>
</reference>
<dbReference type="OrthoDB" id="9809003at2"/>
<dbReference type="GO" id="GO:0003677">
    <property type="term" value="F:DNA binding"/>
    <property type="evidence" value="ECO:0007669"/>
    <property type="project" value="UniProtKB-UniRule"/>
</dbReference>
<dbReference type="GO" id="GO:0097351">
    <property type="term" value="F:toxin sequestering activity"/>
    <property type="evidence" value="ECO:0007669"/>
    <property type="project" value="InterPro"/>
</dbReference>
<dbReference type="EMBL" id="SULI01000030">
    <property type="protein sequence ID" value="TKZ16013.1"/>
    <property type="molecule type" value="Genomic_DNA"/>
</dbReference>
<dbReference type="Gene3D" id="2.10.260.10">
    <property type="match status" value="1"/>
</dbReference>
<evidence type="ECO:0000313" key="3">
    <source>
        <dbReference type="EMBL" id="TKZ16013.1"/>
    </source>
</evidence>
<feature type="domain" description="SpoVT-AbrB" evidence="2">
    <location>
        <begin position="1"/>
        <end position="46"/>
    </location>
</feature>
<comment type="caution">
    <text evidence="3">The sequence shown here is derived from an EMBL/GenBank/DDBJ whole genome shotgun (WGS) entry which is preliminary data.</text>
</comment>
<protein>
    <submittedName>
        <fullName evidence="3">AbrB family transcriptional regulator</fullName>
    </submittedName>
</protein>
<keyword evidence="4" id="KW-1185">Reference proteome</keyword>
<dbReference type="GO" id="GO:0003700">
    <property type="term" value="F:DNA-binding transcription factor activity"/>
    <property type="evidence" value="ECO:0007669"/>
    <property type="project" value="InterPro"/>
</dbReference>
<dbReference type="AlphaFoldDB" id="A0A4U7MT81"/>
<accession>A0A4U7MT81</accession>
<proteinExistence type="predicted"/>